<accession>A0ABX2YAL4</accession>
<evidence type="ECO:0000313" key="2">
    <source>
        <dbReference type="Proteomes" id="UP000093412"/>
    </source>
</evidence>
<name>A0ABX2YAL4_9CELL</name>
<keyword evidence="2" id="KW-1185">Reference proteome</keyword>
<dbReference type="EMBL" id="MAQA01000003">
    <property type="protein sequence ID" value="OCI32769.1"/>
    <property type="molecule type" value="Genomic_DNA"/>
</dbReference>
<dbReference type="Proteomes" id="UP000093412">
    <property type="component" value="Unassembled WGS sequence"/>
</dbReference>
<protein>
    <submittedName>
        <fullName evidence="1">Uncharacterized protein</fullName>
    </submittedName>
</protein>
<evidence type="ECO:0000313" key="1">
    <source>
        <dbReference type="EMBL" id="OCI32769.1"/>
    </source>
</evidence>
<dbReference type="RefSeq" id="WP_068623901.1">
    <property type="nucleotide sequence ID" value="NZ_MAQA01000003.1"/>
</dbReference>
<sequence length="331" mass="35066">MESYELLHPRDHQSGQFVAKAVDEVSGGMSALSSPAPPALVPTAGLAARRDLLAAHGYVPATVLPMADLGGVEAWWDTHTLAAEYDPVRPVAQMPATSDLAPDRRVARHTYEGPGTSLTMPNVAAVRRFSQANGNDVFDVPVSGTVEGREVTGWARVQQVRPGVWSAKVVGAPDSPLGEAVSAVLESRRVTHGLREAGDLISRRRERRAAAGAELEPVGSTWVTAVGYDHASGTMVTRISDRNYGHLVSAEVFEKVRGASSPGAAFNALVKGSPRSTVEQCPGCGRIYATVSTHVCRTSNASSDAGTNAGRQTRMRARALAVANSVLRRRD</sequence>
<organism evidence="1 2">
    <name type="scientific">Oerskovia enterophila</name>
    <dbReference type="NCBI Taxonomy" id="43678"/>
    <lineage>
        <taxon>Bacteria</taxon>
        <taxon>Bacillati</taxon>
        <taxon>Actinomycetota</taxon>
        <taxon>Actinomycetes</taxon>
        <taxon>Micrococcales</taxon>
        <taxon>Cellulomonadaceae</taxon>
        <taxon>Oerskovia</taxon>
    </lineage>
</organism>
<proteinExistence type="predicted"/>
<gene>
    <name evidence="1" type="ORF">OERS_03610</name>
</gene>
<reference evidence="1 2" key="1">
    <citation type="submission" date="2016-06" db="EMBL/GenBank/DDBJ databases">
        <title>Genome sequence of Oerskovia enterophila DSM 43852.</title>
        <authorList>
            <person name="Poehlein A."/>
            <person name="Jag V."/>
            <person name="Bengelsdorf F.R."/>
            <person name="Daniel R."/>
            <person name="Duerre P."/>
        </authorList>
    </citation>
    <scope>NUCLEOTIDE SEQUENCE [LARGE SCALE GENOMIC DNA]</scope>
    <source>
        <strain evidence="1 2">DSM 43852</strain>
    </source>
</reference>
<comment type="caution">
    <text evidence="1">The sequence shown here is derived from an EMBL/GenBank/DDBJ whole genome shotgun (WGS) entry which is preliminary data.</text>
</comment>